<proteinExistence type="predicted"/>
<dbReference type="RefSeq" id="WP_213499311.1">
    <property type="nucleotide sequence ID" value="NZ_CP074694.1"/>
</dbReference>
<dbReference type="KEGG" id="tsph:KIH39_10665"/>
<accession>A0A8E6BAV4</accession>
<feature type="signal peptide" evidence="1">
    <location>
        <begin position="1"/>
        <end position="26"/>
    </location>
</feature>
<sequence>MRKFSVRKAWFAVAALAFYGAPAAKAQDSLKLLQPDTDLVITVKMKEMIDSPVIKKYALEHLKAALNSNAEAKKAMETVGIDPMKDLEKMTVGVGMKDPNKPSVTVVVDGNFNASKINEMIKAEATKKKEKLESSEVGGKTVFQLPGSPGGEPMFLSVVSDKQVVLGSKKEFVADAIAAKGNGVGKALADAVAKADSKAVITISANMKELLAKAPIPPLDDDKKKIVAKIVDFNLGIILTNDVNLSIALGAADTASADELVTFLNPMVDQVKGLAPLLGGNLPPELKPLLDFVKTIAVEKKDKAAVISGSLKEEIIEKVAPKK</sequence>
<name>A0A8E6BAV4_9BACT</name>
<keyword evidence="3" id="KW-1185">Reference proteome</keyword>
<keyword evidence="1" id="KW-0732">Signal</keyword>
<dbReference type="EMBL" id="CP074694">
    <property type="protein sequence ID" value="QVL34341.1"/>
    <property type="molecule type" value="Genomic_DNA"/>
</dbReference>
<evidence type="ECO:0000313" key="2">
    <source>
        <dbReference type="EMBL" id="QVL34341.1"/>
    </source>
</evidence>
<reference evidence="2" key="1">
    <citation type="submission" date="2021-05" db="EMBL/GenBank/DDBJ databases">
        <title>Complete genome sequence of the cellulolytic planctomycete Telmatocola sphagniphila SP2T and characterization of the first cellulase from planctomycetes.</title>
        <authorList>
            <person name="Rakitin A.L."/>
            <person name="Beletsky A.V."/>
            <person name="Naumoff D.G."/>
            <person name="Kulichevskaya I.S."/>
            <person name="Mardanov A.V."/>
            <person name="Ravin N.V."/>
            <person name="Dedysh S.N."/>
        </authorList>
    </citation>
    <scope>NUCLEOTIDE SEQUENCE</scope>
    <source>
        <strain evidence="2">SP2T</strain>
    </source>
</reference>
<evidence type="ECO:0000313" key="3">
    <source>
        <dbReference type="Proteomes" id="UP000676194"/>
    </source>
</evidence>
<feature type="chain" id="PRO_5034101318" evidence="1">
    <location>
        <begin position="27"/>
        <end position="323"/>
    </location>
</feature>
<dbReference type="Proteomes" id="UP000676194">
    <property type="component" value="Chromosome"/>
</dbReference>
<dbReference type="AlphaFoldDB" id="A0A8E6BAV4"/>
<protein>
    <submittedName>
        <fullName evidence="2">Uncharacterized protein</fullName>
    </submittedName>
</protein>
<evidence type="ECO:0000256" key="1">
    <source>
        <dbReference type="SAM" id="SignalP"/>
    </source>
</evidence>
<gene>
    <name evidence="2" type="ORF">KIH39_10665</name>
</gene>
<organism evidence="2 3">
    <name type="scientific">Telmatocola sphagniphila</name>
    <dbReference type="NCBI Taxonomy" id="1123043"/>
    <lineage>
        <taxon>Bacteria</taxon>
        <taxon>Pseudomonadati</taxon>
        <taxon>Planctomycetota</taxon>
        <taxon>Planctomycetia</taxon>
        <taxon>Gemmatales</taxon>
        <taxon>Gemmataceae</taxon>
    </lineage>
</organism>